<dbReference type="Gene3D" id="3.30.530.20">
    <property type="match status" value="1"/>
</dbReference>
<dbReference type="OMA" id="WIAPEFK"/>
<reference evidence="2" key="1">
    <citation type="journal article" date="2013" name="Genome Announc.">
        <title>Draft genome sequence of the grapevine dieback fungus Eutypa lata UCR-EL1.</title>
        <authorList>
            <person name="Blanco-Ulate B."/>
            <person name="Rolshausen P.E."/>
            <person name="Cantu D."/>
        </authorList>
    </citation>
    <scope>NUCLEOTIDE SEQUENCE [LARGE SCALE GENOMIC DNA]</scope>
    <source>
        <strain evidence="2">UCR-EL1</strain>
    </source>
</reference>
<organism evidence="1 2">
    <name type="scientific">Eutypa lata (strain UCR-EL1)</name>
    <name type="common">Grapevine dieback disease fungus</name>
    <name type="synonym">Eutypa armeniacae</name>
    <dbReference type="NCBI Taxonomy" id="1287681"/>
    <lineage>
        <taxon>Eukaryota</taxon>
        <taxon>Fungi</taxon>
        <taxon>Dikarya</taxon>
        <taxon>Ascomycota</taxon>
        <taxon>Pezizomycotina</taxon>
        <taxon>Sordariomycetes</taxon>
        <taxon>Xylariomycetidae</taxon>
        <taxon>Xylariales</taxon>
        <taxon>Diatrypaceae</taxon>
        <taxon>Eutypa</taxon>
    </lineage>
</organism>
<dbReference type="InterPro" id="IPR023393">
    <property type="entry name" value="START-like_dom_sf"/>
</dbReference>
<name>M7TCK1_EUTLA</name>
<dbReference type="PANTHER" id="PTHR39332:SF7">
    <property type="entry name" value="SRPBCC FAMILY PROTEIN"/>
    <property type="match status" value="1"/>
</dbReference>
<dbReference type="Pfam" id="PF10604">
    <property type="entry name" value="Polyketide_cyc2"/>
    <property type="match status" value="1"/>
</dbReference>
<dbReference type="OrthoDB" id="4436220at2759"/>
<dbReference type="Proteomes" id="UP000012174">
    <property type="component" value="Unassembled WGS sequence"/>
</dbReference>
<dbReference type="EMBL" id="KB707081">
    <property type="protein sequence ID" value="EMR64400.1"/>
    <property type="molecule type" value="Genomic_DNA"/>
</dbReference>
<dbReference type="PANTHER" id="PTHR39332">
    <property type="entry name" value="BLL4707 PROTEIN"/>
    <property type="match status" value="1"/>
</dbReference>
<accession>M7TCK1</accession>
<dbReference type="CDD" id="cd07821">
    <property type="entry name" value="PYR_PYL_RCAR_like"/>
    <property type="match status" value="1"/>
</dbReference>
<dbReference type="eggNOG" id="ENOG502SNXH">
    <property type="taxonomic scope" value="Eukaryota"/>
</dbReference>
<evidence type="ECO:0000313" key="2">
    <source>
        <dbReference type="Proteomes" id="UP000012174"/>
    </source>
</evidence>
<dbReference type="InterPro" id="IPR019587">
    <property type="entry name" value="Polyketide_cyclase/dehydratase"/>
</dbReference>
<keyword evidence="2" id="KW-1185">Reference proteome</keyword>
<sequence>MTSPTKEVSKVIDAPIGEVWAIISAWGSERLWFPGVIKSSVEGFGIGSVRTLTFSDHSFSVSERLEVADPSTHTISYLILRDDDKMKKSRGTLSLTEVDDDGAKTRFTWTGRSEWIAPEFKPQLEDMLDGMFNGAIDAVAKIVTK</sequence>
<dbReference type="KEGG" id="ela:UCREL1_8636"/>
<protein>
    <submittedName>
        <fullName evidence="1">Putative polyketide cyclase dehydrase protein</fullName>
    </submittedName>
</protein>
<evidence type="ECO:0000313" key="1">
    <source>
        <dbReference type="EMBL" id="EMR64400.1"/>
    </source>
</evidence>
<dbReference type="AlphaFoldDB" id="M7TCK1"/>
<proteinExistence type="predicted"/>
<dbReference type="HOGENOM" id="CLU_106645_2_1_1"/>
<dbReference type="SUPFAM" id="SSF55961">
    <property type="entry name" value="Bet v1-like"/>
    <property type="match status" value="1"/>
</dbReference>
<gene>
    <name evidence="1" type="ORF">UCREL1_8636</name>
</gene>
<dbReference type="STRING" id="1287681.M7TCK1"/>